<protein>
    <submittedName>
        <fullName evidence="2">Uncharacterized protein</fullName>
    </submittedName>
</protein>
<feature type="transmembrane region" description="Helical" evidence="1">
    <location>
        <begin position="52"/>
        <end position="77"/>
    </location>
</feature>
<dbReference type="EMBL" id="PDUG01000006">
    <property type="protein sequence ID" value="PIC21876.1"/>
    <property type="molecule type" value="Genomic_DNA"/>
</dbReference>
<accession>A0A2G5T477</accession>
<dbReference type="Proteomes" id="UP000230233">
    <property type="component" value="Chromosome X"/>
</dbReference>
<evidence type="ECO:0000256" key="1">
    <source>
        <dbReference type="SAM" id="Phobius"/>
    </source>
</evidence>
<comment type="caution">
    <text evidence="2">The sequence shown here is derived from an EMBL/GenBank/DDBJ whole genome shotgun (WGS) entry which is preliminary data.</text>
</comment>
<proteinExistence type="predicted"/>
<organism evidence="2 3">
    <name type="scientific">Caenorhabditis nigoni</name>
    <dbReference type="NCBI Taxonomy" id="1611254"/>
    <lineage>
        <taxon>Eukaryota</taxon>
        <taxon>Metazoa</taxon>
        <taxon>Ecdysozoa</taxon>
        <taxon>Nematoda</taxon>
        <taxon>Chromadorea</taxon>
        <taxon>Rhabditida</taxon>
        <taxon>Rhabditina</taxon>
        <taxon>Rhabditomorpha</taxon>
        <taxon>Rhabditoidea</taxon>
        <taxon>Rhabditidae</taxon>
        <taxon>Peloderinae</taxon>
        <taxon>Caenorhabditis</taxon>
    </lineage>
</organism>
<keyword evidence="1" id="KW-1133">Transmembrane helix</keyword>
<evidence type="ECO:0000313" key="3">
    <source>
        <dbReference type="Proteomes" id="UP000230233"/>
    </source>
</evidence>
<gene>
    <name evidence="2" type="primary">Cnig_chr_X.g26557</name>
    <name evidence="2" type="ORF">B9Z55_026557</name>
</gene>
<keyword evidence="3" id="KW-1185">Reference proteome</keyword>
<reference evidence="3" key="1">
    <citation type="submission" date="2017-10" db="EMBL/GenBank/DDBJ databases">
        <title>Rapid genome shrinkage in a self-fertile nematode reveals novel sperm competition proteins.</title>
        <authorList>
            <person name="Yin D."/>
            <person name="Schwarz E.M."/>
            <person name="Thomas C.G."/>
            <person name="Felde R.L."/>
            <person name="Korf I.F."/>
            <person name="Cutter A.D."/>
            <person name="Schartner C.M."/>
            <person name="Ralston E.J."/>
            <person name="Meyer B.J."/>
            <person name="Haag E.S."/>
        </authorList>
    </citation>
    <scope>NUCLEOTIDE SEQUENCE [LARGE SCALE GENOMIC DNA]</scope>
    <source>
        <strain evidence="3">JU1422</strain>
    </source>
</reference>
<dbReference type="AlphaFoldDB" id="A0A2G5T477"/>
<evidence type="ECO:0000313" key="2">
    <source>
        <dbReference type="EMBL" id="PIC21876.1"/>
    </source>
</evidence>
<feature type="transmembrane region" description="Helical" evidence="1">
    <location>
        <begin position="83"/>
        <end position="105"/>
    </location>
</feature>
<keyword evidence="1" id="KW-0812">Transmembrane</keyword>
<name>A0A2G5T477_9PELO</name>
<sequence>MLFFVPMMWAEQYTLSIQDAKWAEMWSKMKKEPLPEKKRGGVHPYKKSSPTAFLLTSVVQLSSLLFYLPLLFLPLFLPPAKMIVFKLAIISMLGAVATGLSCYSLDRYSKIATIKHQQKFCYSLYFPEVPSAAHGGQSIHPSRAAKMWHVDNKKDCELQKTNAFGDVCEMYVCVCYSSMCNFPFSFEEFESRNFTISPNYSKLVNGAVL</sequence>
<keyword evidence="1" id="KW-0472">Membrane</keyword>